<keyword evidence="4" id="KW-1185">Reference proteome</keyword>
<name>A0A081LC09_9BACI</name>
<evidence type="ECO:0000259" key="2">
    <source>
        <dbReference type="Pfam" id="PF15609"/>
    </source>
</evidence>
<dbReference type="Pfam" id="PF15609">
    <property type="entry name" value="PRTase_2"/>
    <property type="match status" value="1"/>
</dbReference>
<evidence type="ECO:0000313" key="3">
    <source>
        <dbReference type="EMBL" id="KEP26785.1"/>
    </source>
</evidence>
<dbReference type="AlphaFoldDB" id="A0A081LC09"/>
<evidence type="ECO:0000313" key="4">
    <source>
        <dbReference type="Proteomes" id="UP000028091"/>
    </source>
</evidence>
<evidence type="ECO:0000259" key="1">
    <source>
        <dbReference type="Pfam" id="PF12500"/>
    </source>
</evidence>
<dbReference type="OrthoDB" id="56827at2"/>
<dbReference type="Gene3D" id="3.40.50.2020">
    <property type="match status" value="1"/>
</dbReference>
<dbReference type="InterPro" id="IPR011214">
    <property type="entry name" value="UCP020967"/>
</dbReference>
<organism evidence="3 4">
    <name type="scientific">Bacillus zhangzhouensis</name>
    <dbReference type="NCBI Taxonomy" id="1178540"/>
    <lineage>
        <taxon>Bacteria</taxon>
        <taxon>Bacillati</taxon>
        <taxon>Bacillota</taxon>
        <taxon>Bacilli</taxon>
        <taxon>Bacillales</taxon>
        <taxon>Bacillaceae</taxon>
        <taxon>Bacillus</taxon>
    </lineage>
</organism>
<feature type="domain" description="Orotate phosphoribosyltransferase-like" evidence="2">
    <location>
        <begin position="19"/>
        <end position="239"/>
    </location>
</feature>
<comment type="caution">
    <text evidence="3">The sequence shown here is derived from an EMBL/GenBank/DDBJ whole genome shotgun (WGS) entry which is preliminary data.</text>
</comment>
<proteinExistence type="predicted"/>
<dbReference type="InterPro" id="IPR022537">
    <property type="entry name" value="TRSP_dom"/>
</dbReference>
<dbReference type="Proteomes" id="UP000028091">
    <property type="component" value="Unassembled WGS sequence"/>
</dbReference>
<dbReference type="InterPro" id="IPR041688">
    <property type="entry name" value="PRTase_2"/>
</dbReference>
<accession>A0A081LC09</accession>
<dbReference type="Pfam" id="PF12500">
    <property type="entry name" value="TRSP"/>
    <property type="match status" value="1"/>
</dbReference>
<dbReference type="SUPFAM" id="SSF53271">
    <property type="entry name" value="PRTase-like"/>
    <property type="match status" value="1"/>
</dbReference>
<dbReference type="InterPro" id="IPR029057">
    <property type="entry name" value="PRTase-like"/>
</dbReference>
<feature type="domain" description="TRSP" evidence="1">
    <location>
        <begin position="296"/>
        <end position="420"/>
    </location>
</feature>
<gene>
    <name evidence="3" type="ORF">BA70_18045</name>
</gene>
<dbReference type="eggNOG" id="COG0503">
    <property type="taxonomic scope" value="Bacteria"/>
</dbReference>
<reference evidence="3 4" key="1">
    <citation type="submission" date="2012-09" db="EMBL/GenBank/DDBJ databases">
        <title>Genome Sequence of Bacillus sp. DW5-4.</title>
        <authorList>
            <person name="Lai Q."/>
            <person name="Liu Y."/>
            <person name="Shao Z."/>
        </authorList>
    </citation>
    <scope>NUCLEOTIDE SEQUENCE [LARGE SCALE GENOMIC DNA]</scope>
    <source>
        <strain evidence="3 4">DW5-4</strain>
    </source>
</reference>
<dbReference type="EMBL" id="JOTP01000007">
    <property type="protein sequence ID" value="KEP26785.1"/>
    <property type="molecule type" value="Genomic_DNA"/>
</dbReference>
<sequence length="443" mass="49964">MEVDLDLKEGVLQLEKEHLFEMAARVNKKRAFLFVSKVLGKHIPVHPVKPLLVSGLLAMAYAKEQTGKTPLLQDRLVEALKTEDHTTLTEAYEALKKEKLSVGKQPIVIGFAETATALGHGVFDVIEGASYIHTTREQLLDLDPALVFEEEHSHATDQLCYADEALLRTDRPIVLVDDEVTTGRTNINIIRDLHAKYPRNSYTILSILDWRTEEHEEAMRQLQEELGIHITALSLLRGQMVFRGKTLDEPAYSYEITEQENRPDLSFHSLQSFFRQVPYSLSHATNLAGHTPYIHETGRFGLTAADTAAIDQAAAEAGLKLKQERKGKQTLCLGTGELMYVPMRLAAHMGEGVLYHSTTRSPIHPVERDGYAVQNGFAFVSPEDARIQHYVYNIPKDQYDDVFLFFEKKVSQEALLPLVHLFAERHVKHVHIVTLSDEVKVNG</sequence>
<dbReference type="PIRSF" id="PIRSF020967">
    <property type="entry name" value="UCP020967"/>
    <property type="match status" value="1"/>
</dbReference>
<protein>
    <recommendedName>
        <fullName evidence="5">Adenine/guanine phosphoribosyltransferase</fullName>
    </recommendedName>
</protein>
<dbReference type="RefSeq" id="WP_034320591.1">
    <property type="nucleotide sequence ID" value="NZ_JOTP01000007.1"/>
</dbReference>
<evidence type="ECO:0008006" key="5">
    <source>
        <dbReference type="Google" id="ProtNLM"/>
    </source>
</evidence>